<dbReference type="InterPro" id="IPR050643">
    <property type="entry name" value="Periplasmic_pilus_chap"/>
</dbReference>
<feature type="signal peptide" evidence="9">
    <location>
        <begin position="1"/>
        <end position="25"/>
    </location>
</feature>
<evidence type="ECO:0000259" key="10">
    <source>
        <dbReference type="Pfam" id="PF00345"/>
    </source>
</evidence>
<dbReference type="PRINTS" id="PR00969">
    <property type="entry name" value="CHAPERONPILI"/>
</dbReference>
<evidence type="ECO:0000256" key="6">
    <source>
        <dbReference type="ARBA" id="ARBA00023186"/>
    </source>
</evidence>
<dbReference type="InterPro" id="IPR016147">
    <property type="entry name" value="Pili_assmbl_chaperone_N"/>
</dbReference>
<sequence>MRLRKWGQGVSAAFVLCALSVSAQAAIVITGTRVVYPEQSREVNVRLTNIETAPVLVQSWIDDGNSEANPDEIRVPFVLTPPVFRADPKKGQTLRVMYTGADLPKDRESLFWFNVLEIPPKPTSADEQNLLQLAFRTRIKLLFRPVALQEGPSGELLKWKVVRDEKGRNVLRVDNPSPYYVSFSRVALKVGNEEIQFDPSMAAPFDHMLLVQKPGTARVPVRGTVSYMLLNDYGAEVAGSATAE</sequence>
<dbReference type="GO" id="GO:0030288">
    <property type="term" value="C:outer membrane-bounded periplasmic space"/>
    <property type="evidence" value="ECO:0007669"/>
    <property type="project" value="InterPro"/>
</dbReference>
<dbReference type="EMBL" id="CP001028">
    <property type="protein sequence ID" value="ACB69072.1"/>
    <property type="molecule type" value="Genomic_DNA"/>
</dbReference>
<gene>
    <name evidence="12" type="ordered locus">BamMC406_6668</name>
</gene>
<evidence type="ECO:0000256" key="3">
    <source>
        <dbReference type="ARBA" id="ARBA00022558"/>
    </source>
</evidence>
<keyword evidence="4 9" id="KW-0732">Signal</keyword>
<organism evidence="12 13">
    <name type="scientific">Burkholderia ambifaria (strain MC40-6)</name>
    <dbReference type="NCBI Taxonomy" id="398577"/>
    <lineage>
        <taxon>Bacteria</taxon>
        <taxon>Pseudomonadati</taxon>
        <taxon>Pseudomonadota</taxon>
        <taxon>Betaproteobacteria</taxon>
        <taxon>Burkholderiales</taxon>
        <taxon>Burkholderiaceae</taxon>
        <taxon>Burkholderia</taxon>
        <taxon>Burkholderia cepacia complex</taxon>
    </lineage>
</organism>
<protein>
    <submittedName>
        <fullName evidence="12">Pili assembly chaperone, N-terminal</fullName>
    </submittedName>
</protein>
<accession>B1Z6J5</accession>
<evidence type="ECO:0000256" key="7">
    <source>
        <dbReference type="ARBA" id="ARBA00023319"/>
    </source>
</evidence>
<reference evidence="13" key="1">
    <citation type="submission" date="2008-04" db="EMBL/GenBank/DDBJ databases">
        <title>Complete sequence of plasmid 1 of Burkholderia ambifaria MC40-6.</title>
        <authorList>
            <person name="Copeland A."/>
            <person name="Lucas S."/>
            <person name="Lapidus A."/>
            <person name="Glavina del Rio T."/>
            <person name="Dalin E."/>
            <person name="Tice H."/>
            <person name="Pitluck S."/>
            <person name="Chain P."/>
            <person name="Malfatti S."/>
            <person name="Shin M."/>
            <person name="Vergez L."/>
            <person name="Lang D."/>
            <person name="Schmutz J."/>
            <person name="Larimer F."/>
            <person name="Land M."/>
            <person name="Hauser L."/>
            <person name="Kyrpides N."/>
            <person name="Lykidis A."/>
            <person name="Ramette A."/>
            <person name="Konstantinidis K."/>
            <person name="Tiedje J."/>
            <person name="Richardson P."/>
        </authorList>
    </citation>
    <scope>NUCLEOTIDE SEQUENCE [LARGE SCALE GENOMIC DNA]</scope>
    <source>
        <strain evidence="13">MC40-6</strain>
        <plasmid evidence="13">Plasmid pBMC401</plasmid>
    </source>
</reference>
<proteinExistence type="inferred from homology"/>
<dbReference type="InterPro" id="IPR008962">
    <property type="entry name" value="PapD-like_sf"/>
</dbReference>
<dbReference type="KEGG" id="bac:BamMC406_6668"/>
<dbReference type="PROSITE" id="PS00635">
    <property type="entry name" value="PILI_CHAPERONE"/>
    <property type="match status" value="1"/>
</dbReference>
<dbReference type="HOGENOM" id="CLU_070768_0_2_4"/>
<feature type="chain" id="PRO_5002773798" evidence="9">
    <location>
        <begin position="26"/>
        <end position="244"/>
    </location>
</feature>
<dbReference type="RefSeq" id="WP_012367306.1">
    <property type="nucleotide sequence ID" value="NC_010553.1"/>
</dbReference>
<dbReference type="InterPro" id="IPR016148">
    <property type="entry name" value="Pili_assmbl_chaperone_C"/>
</dbReference>
<dbReference type="FunFam" id="2.60.40.10:FF:000458">
    <property type="entry name" value="Molecular chaperone FimC"/>
    <property type="match status" value="1"/>
</dbReference>
<evidence type="ECO:0000256" key="8">
    <source>
        <dbReference type="RuleBase" id="RU003918"/>
    </source>
</evidence>
<dbReference type="InterPro" id="IPR013783">
    <property type="entry name" value="Ig-like_fold"/>
</dbReference>
<comment type="subcellular location">
    <subcellularLocation>
        <location evidence="1 8">Periplasm</location>
    </subcellularLocation>
</comment>
<name>B1Z6J5_BURA4</name>
<evidence type="ECO:0000256" key="1">
    <source>
        <dbReference type="ARBA" id="ARBA00004418"/>
    </source>
</evidence>
<evidence type="ECO:0000256" key="2">
    <source>
        <dbReference type="ARBA" id="ARBA00007399"/>
    </source>
</evidence>
<dbReference type="Pfam" id="PF00345">
    <property type="entry name" value="PapD_N"/>
    <property type="match status" value="1"/>
</dbReference>
<dbReference type="AlphaFoldDB" id="B1Z6J5"/>
<feature type="domain" description="Pili assembly chaperone C-terminal" evidence="11">
    <location>
        <begin position="173"/>
        <end position="237"/>
    </location>
</feature>
<evidence type="ECO:0000259" key="11">
    <source>
        <dbReference type="Pfam" id="PF02753"/>
    </source>
</evidence>
<dbReference type="SUPFAM" id="SSF49354">
    <property type="entry name" value="PapD-like"/>
    <property type="match status" value="1"/>
</dbReference>
<dbReference type="Pfam" id="PF02753">
    <property type="entry name" value="PapD_C"/>
    <property type="match status" value="1"/>
</dbReference>
<keyword evidence="7" id="KW-0393">Immunoglobulin domain</keyword>
<evidence type="ECO:0000313" key="13">
    <source>
        <dbReference type="Proteomes" id="UP000001680"/>
    </source>
</evidence>
<keyword evidence="12" id="KW-0614">Plasmid</keyword>
<feature type="domain" description="Pili assembly chaperone N-terminal" evidence="10">
    <location>
        <begin position="27"/>
        <end position="148"/>
    </location>
</feature>
<keyword evidence="6 8" id="KW-0143">Chaperone</keyword>
<dbReference type="PANTHER" id="PTHR30251">
    <property type="entry name" value="PILUS ASSEMBLY CHAPERONE"/>
    <property type="match status" value="1"/>
</dbReference>
<keyword evidence="3" id="KW-1029">Fimbrium biogenesis</keyword>
<dbReference type="Gene3D" id="2.60.40.10">
    <property type="entry name" value="Immunoglobulins"/>
    <property type="match status" value="2"/>
</dbReference>
<evidence type="ECO:0000256" key="9">
    <source>
        <dbReference type="SAM" id="SignalP"/>
    </source>
</evidence>
<dbReference type="InterPro" id="IPR001829">
    <property type="entry name" value="Pili_assmbl_chaperone_bac"/>
</dbReference>
<dbReference type="PANTHER" id="PTHR30251:SF2">
    <property type="entry name" value="FIMBRIAL CHAPERONE YADV-RELATED"/>
    <property type="match status" value="1"/>
</dbReference>
<dbReference type="SUPFAM" id="SSF49584">
    <property type="entry name" value="Periplasmic chaperone C-domain"/>
    <property type="match status" value="1"/>
</dbReference>
<dbReference type="GO" id="GO:0071555">
    <property type="term" value="P:cell wall organization"/>
    <property type="evidence" value="ECO:0007669"/>
    <property type="project" value="InterPro"/>
</dbReference>
<dbReference type="Proteomes" id="UP000001680">
    <property type="component" value="Plasmid pBMC401"/>
</dbReference>
<keyword evidence="5" id="KW-0574">Periplasm</keyword>
<evidence type="ECO:0000256" key="4">
    <source>
        <dbReference type="ARBA" id="ARBA00022729"/>
    </source>
</evidence>
<comment type="similarity">
    <text evidence="2 8">Belongs to the periplasmic pilus chaperone family.</text>
</comment>
<dbReference type="InterPro" id="IPR018046">
    <property type="entry name" value="Pili_assmbl_chaperone_CS"/>
</dbReference>
<dbReference type="InterPro" id="IPR036316">
    <property type="entry name" value="Pili_assmbl_chap_C_dom_sf"/>
</dbReference>
<evidence type="ECO:0000313" key="12">
    <source>
        <dbReference type="EMBL" id="ACB69072.1"/>
    </source>
</evidence>
<geneLocation type="plasmid" evidence="12 13">
    <name>pBMC401</name>
</geneLocation>
<evidence type="ECO:0000256" key="5">
    <source>
        <dbReference type="ARBA" id="ARBA00022764"/>
    </source>
</evidence>